<dbReference type="AlphaFoldDB" id="A0A8J3GVB0"/>
<evidence type="ECO:0000259" key="5">
    <source>
        <dbReference type="PROSITE" id="PS50850"/>
    </source>
</evidence>
<dbReference type="Pfam" id="PF07690">
    <property type="entry name" value="MFS_1"/>
    <property type="match status" value="1"/>
</dbReference>
<proteinExistence type="predicted"/>
<dbReference type="InterPro" id="IPR020846">
    <property type="entry name" value="MFS_dom"/>
</dbReference>
<dbReference type="GO" id="GO:0022857">
    <property type="term" value="F:transmembrane transporter activity"/>
    <property type="evidence" value="ECO:0007669"/>
    <property type="project" value="InterPro"/>
</dbReference>
<dbReference type="Proteomes" id="UP000626220">
    <property type="component" value="Unassembled WGS sequence"/>
</dbReference>
<evidence type="ECO:0000313" key="7">
    <source>
        <dbReference type="Proteomes" id="UP000626220"/>
    </source>
</evidence>
<feature type="transmembrane region" description="Helical" evidence="4">
    <location>
        <begin position="310"/>
        <end position="330"/>
    </location>
</feature>
<dbReference type="CDD" id="cd17478">
    <property type="entry name" value="MFS_FsR"/>
    <property type="match status" value="1"/>
</dbReference>
<dbReference type="PANTHER" id="PTHR43129:SF1">
    <property type="entry name" value="FOSMIDOMYCIN RESISTANCE PROTEIN"/>
    <property type="match status" value="1"/>
</dbReference>
<feature type="transmembrane region" description="Helical" evidence="4">
    <location>
        <begin position="16"/>
        <end position="39"/>
    </location>
</feature>
<keyword evidence="3 4" id="KW-0472">Membrane</keyword>
<reference evidence="6" key="1">
    <citation type="journal article" date="2014" name="Int. J. Syst. Evol. Microbiol.">
        <title>Complete genome sequence of Corynebacterium casei LMG S-19264T (=DSM 44701T), isolated from a smear-ripened cheese.</title>
        <authorList>
            <consortium name="US DOE Joint Genome Institute (JGI-PGF)"/>
            <person name="Walter F."/>
            <person name="Albersmeier A."/>
            <person name="Kalinowski J."/>
            <person name="Ruckert C."/>
        </authorList>
    </citation>
    <scope>NUCLEOTIDE SEQUENCE</scope>
    <source>
        <strain evidence="6">KCTC 42650</strain>
    </source>
</reference>
<dbReference type="Gene3D" id="1.20.1250.20">
    <property type="entry name" value="MFS general substrate transporter like domains"/>
    <property type="match status" value="2"/>
</dbReference>
<comment type="caution">
    <text evidence="6">The sequence shown here is derived from an EMBL/GenBank/DDBJ whole genome shotgun (WGS) entry which is preliminary data.</text>
</comment>
<organism evidence="6 7">
    <name type="scientific">Seohaeicola zhoushanensis</name>
    <dbReference type="NCBI Taxonomy" id="1569283"/>
    <lineage>
        <taxon>Bacteria</taxon>
        <taxon>Pseudomonadati</taxon>
        <taxon>Pseudomonadota</taxon>
        <taxon>Alphaproteobacteria</taxon>
        <taxon>Rhodobacterales</taxon>
        <taxon>Roseobacteraceae</taxon>
        <taxon>Seohaeicola</taxon>
    </lineage>
</organism>
<name>A0A8J3GVB0_9RHOB</name>
<dbReference type="InterPro" id="IPR011701">
    <property type="entry name" value="MFS"/>
</dbReference>
<feature type="transmembrane region" description="Helical" evidence="4">
    <location>
        <begin position="173"/>
        <end position="194"/>
    </location>
</feature>
<keyword evidence="7" id="KW-1185">Reference proteome</keyword>
<accession>A0A8J3GVB0</accession>
<gene>
    <name evidence="6" type="primary">fsr</name>
    <name evidence="6" type="ORF">GCM10017056_07830</name>
</gene>
<dbReference type="GO" id="GO:0005886">
    <property type="term" value="C:plasma membrane"/>
    <property type="evidence" value="ECO:0007669"/>
    <property type="project" value="TreeGrafter"/>
</dbReference>
<feature type="transmembrane region" description="Helical" evidence="4">
    <location>
        <begin position="342"/>
        <end position="364"/>
    </location>
</feature>
<feature type="transmembrane region" description="Helical" evidence="4">
    <location>
        <begin position="215"/>
        <end position="236"/>
    </location>
</feature>
<feature type="transmembrane region" description="Helical" evidence="4">
    <location>
        <begin position="51"/>
        <end position="68"/>
    </location>
</feature>
<dbReference type="SUPFAM" id="SSF103473">
    <property type="entry name" value="MFS general substrate transporter"/>
    <property type="match status" value="1"/>
</dbReference>
<dbReference type="PROSITE" id="PS50850">
    <property type="entry name" value="MFS"/>
    <property type="match status" value="1"/>
</dbReference>
<evidence type="ECO:0000256" key="1">
    <source>
        <dbReference type="ARBA" id="ARBA00022692"/>
    </source>
</evidence>
<dbReference type="EMBL" id="BNCJ01000001">
    <property type="protein sequence ID" value="GHF38306.1"/>
    <property type="molecule type" value="Genomic_DNA"/>
</dbReference>
<feature type="transmembrane region" description="Helical" evidence="4">
    <location>
        <begin position="80"/>
        <end position="99"/>
    </location>
</feature>
<sequence length="398" mass="42208">MTDATLPSHRADTTTYAILLSISLCHMLNDVMQSLLAAIYPMLKDEFTLDFWQIGLLTFCFQVTASLLQPVVGIVTDRKSLPYSLPVGMGSTMFGLVLLSSAQSYPMLILGAAMIGVGSAVFHPEASRVARSASGGKFGLAQSVFQVGGNFGSAAGPLLAAFVVVPFGRGSVGWFALMALTGMLILTLISRWHVQAQAAARKRPAKPAPQLERRKVVLALTILVTLIFSKHVYMASMGSYYTFFLIDRFGLSTEESQQMLFLFLAAAAFGTVIGGPVGDRIGRRTVIWVSILGVLPFTLLLPYASLFWTGVLSVIIGVILASAFPAIVVFGQELLPGRVGMVAGLFFGLAFGIGGIGAAALGVLADIEGISFVFGLCAFLPALGVLTVLLPSRRDMLG</sequence>
<feature type="transmembrane region" description="Helical" evidence="4">
    <location>
        <begin position="144"/>
        <end position="167"/>
    </location>
</feature>
<feature type="transmembrane region" description="Helical" evidence="4">
    <location>
        <begin position="286"/>
        <end position="304"/>
    </location>
</feature>
<evidence type="ECO:0000256" key="3">
    <source>
        <dbReference type="ARBA" id="ARBA00023136"/>
    </source>
</evidence>
<dbReference type="InterPro" id="IPR036259">
    <property type="entry name" value="MFS_trans_sf"/>
</dbReference>
<feature type="transmembrane region" description="Helical" evidence="4">
    <location>
        <begin position="105"/>
        <end position="123"/>
    </location>
</feature>
<evidence type="ECO:0000256" key="4">
    <source>
        <dbReference type="SAM" id="Phobius"/>
    </source>
</evidence>
<evidence type="ECO:0000313" key="6">
    <source>
        <dbReference type="EMBL" id="GHF38306.1"/>
    </source>
</evidence>
<keyword evidence="2 4" id="KW-1133">Transmembrane helix</keyword>
<reference evidence="6" key="2">
    <citation type="submission" date="2020-09" db="EMBL/GenBank/DDBJ databases">
        <authorList>
            <person name="Sun Q."/>
            <person name="Kim S."/>
        </authorList>
    </citation>
    <scope>NUCLEOTIDE SEQUENCE</scope>
    <source>
        <strain evidence="6">KCTC 42650</strain>
    </source>
</reference>
<feature type="transmembrane region" description="Helical" evidence="4">
    <location>
        <begin position="370"/>
        <end position="390"/>
    </location>
</feature>
<keyword evidence="1 4" id="KW-0812">Transmembrane</keyword>
<dbReference type="RefSeq" id="WP_189678715.1">
    <property type="nucleotide sequence ID" value="NZ_BNCJ01000001.1"/>
</dbReference>
<dbReference type="PANTHER" id="PTHR43129">
    <property type="entry name" value="FOSMIDOMYCIN RESISTANCE PROTEIN"/>
    <property type="match status" value="1"/>
</dbReference>
<evidence type="ECO:0000256" key="2">
    <source>
        <dbReference type="ARBA" id="ARBA00022989"/>
    </source>
</evidence>
<protein>
    <submittedName>
        <fullName evidence="6">MFS transporter</fullName>
    </submittedName>
</protein>
<feature type="transmembrane region" description="Helical" evidence="4">
    <location>
        <begin position="256"/>
        <end position="274"/>
    </location>
</feature>
<feature type="domain" description="Major facilitator superfamily (MFS) profile" evidence="5">
    <location>
        <begin position="18"/>
        <end position="396"/>
    </location>
</feature>